<dbReference type="InterPro" id="IPR034005">
    <property type="entry name" value="M3A_DCP"/>
</dbReference>
<sequence>MTNPLLLLADGPYSLINFSELTDEHYLPAFEKAVSEHKAEIAAILAEERVTFENTLEALEKSGQLLTQMMLVFYNKASSDTNETLQKLEAELLPRYSAHTDSIQLDPALFKRLTDLESAHSKGDIQLGEEAAWLLKKYLEDFREAGAELDAPSRQRVAEINERIAGLQAEFDKRLLTDSNDLAVHLSDESRLVGLSEEEIESCRQAAETRSQAGFTIPLLNYSGHPLLEKLEDRALRQEILERTLSRGGRGNENDTSDLIQEMLALRSEKAKLFGFANFAEYVTSTQTAKNPSRIHSMLRTIAPIARANAEKEAQALQELMKRESAEILQAWDWSRYTEQLRAEKYSVDTTVLKPYFELRKVLEDGVFFAANKLYGISFKERKDIVGYHPDNWIYEVTYEDGSACGLYIFDPFARPSKVGGAWMNNLVDQSHLLGKLPVVVNNMNIPKPAAGSPSLMTFDEVNTLFHEFGHTLHGMLSNVTYPRFSGTNVERDFVEFPSQVNEMWMLWPEVLENYAVHYQTKEKLDPAWIQKILSTATFNQGFETTHYLQAAILDLAFHESANPPTDLAAFEKAAIAEYGLDFEPVPTRYKTNYFAHIFAGGYASGYYGYIWSEVLDAESVNWFKANGGLTRENGRKFAEALISKGGSKDSMTMVKEFLGHEPTIEPLMKRRGLA</sequence>
<dbReference type="Pfam" id="PF01432">
    <property type="entry name" value="Peptidase_M3"/>
    <property type="match status" value="1"/>
</dbReference>
<dbReference type="EMBL" id="CAEZTO010000012">
    <property type="protein sequence ID" value="CAB4573150.1"/>
    <property type="molecule type" value="Genomic_DNA"/>
</dbReference>
<reference evidence="9" key="1">
    <citation type="submission" date="2020-05" db="EMBL/GenBank/DDBJ databases">
        <authorList>
            <person name="Chiriac C."/>
            <person name="Salcher M."/>
            <person name="Ghai R."/>
            <person name="Kavagutti S V."/>
        </authorList>
    </citation>
    <scope>NUCLEOTIDE SEQUENCE</scope>
</reference>
<evidence type="ECO:0000256" key="5">
    <source>
        <dbReference type="ARBA" id="ARBA00022801"/>
    </source>
</evidence>
<protein>
    <submittedName>
        <fullName evidence="9">Unannotated protein</fullName>
    </submittedName>
</protein>
<keyword evidence="4" id="KW-0479">Metal-binding</keyword>
<dbReference type="Gene3D" id="1.10.1370.40">
    <property type="match status" value="1"/>
</dbReference>
<evidence type="ECO:0000256" key="4">
    <source>
        <dbReference type="ARBA" id="ARBA00022723"/>
    </source>
</evidence>
<dbReference type="InterPro" id="IPR024077">
    <property type="entry name" value="Neurolysin/TOP_dom2"/>
</dbReference>
<evidence type="ECO:0000256" key="7">
    <source>
        <dbReference type="ARBA" id="ARBA00023049"/>
    </source>
</evidence>
<dbReference type="GO" id="GO:0004180">
    <property type="term" value="F:carboxypeptidase activity"/>
    <property type="evidence" value="ECO:0007669"/>
    <property type="project" value="TreeGrafter"/>
</dbReference>
<dbReference type="Gene3D" id="3.40.390.10">
    <property type="entry name" value="Collagenase (Catalytic Domain)"/>
    <property type="match status" value="1"/>
</dbReference>
<dbReference type="GO" id="GO:0004222">
    <property type="term" value="F:metalloendopeptidase activity"/>
    <property type="evidence" value="ECO:0007669"/>
    <property type="project" value="InterPro"/>
</dbReference>
<dbReference type="InterPro" id="IPR001567">
    <property type="entry name" value="Pept_M3A_M3B_dom"/>
</dbReference>
<accession>A0A6J6E9B3</accession>
<evidence type="ECO:0000256" key="3">
    <source>
        <dbReference type="ARBA" id="ARBA00022670"/>
    </source>
</evidence>
<keyword evidence="6" id="KW-0862">Zinc</keyword>
<dbReference type="GO" id="GO:0005829">
    <property type="term" value="C:cytosol"/>
    <property type="evidence" value="ECO:0007669"/>
    <property type="project" value="TreeGrafter"/>
</dbReference>
<dbReference type="CDD" id="cd06456">
    <property type="entry name" value="M3A_DCP"/>
    <property type="match status" value="1"/>
</dbReference>
<evidence type="ECO:0000256" key="6">
    <source>
        <dbReference type="ARBA" id="ARBA00022833"/>
    </source>
</evidence>
<dbReference type="InterPro" id="IPR024079">
    <property type="entry name" value="MetalloPept_cat_dom_sf"/>
</dbReference>
<dbReference type="AlphaFoldDB" id="A0A6J6E9B3"/>
<organism evidence="9">
    <name type="scientific">freshwater metagenome</name>
    <dbReference type="NCBI Taxonomy" id="449393"/>
    <lineage>
        <taxon>unclassified sequences</taxon>
        <taxon>metagenomes</taxon>
        <taxon>ecological metagenomes</taxon>
    </lineage>
</organism>
<dbReference type="FunFam" id="3.40.390.10:FF:000009">
    <property type="entry name" value="Oligopeptidase A"/>
    <property type="match status" value="1"/>
</dbReference>
<evidence type="ECO:0000313" key="9">
    <source>
        <dbReference type="EMBL" id="CAB4573150.1"/>
    </source>
</evidence>
<keyword evidence="7" id="KW-0482">Metalloprotease</keyword>
<dbReference type="PANTHER" id="PTHR43660:SF1">
    <property type="entry name" value="DIPEPTIDYL CARBOXYPEPTIDASE"/>
    <property type="match status" value="1"/>
</dbReference>
<comment type="cofactor">
    <cofactor evidence="1">
        <name>Zn(2+)</name>
        <dbReference type="ChEBI" id="CHEBI:29105"/>
    </cofactor>
</comment>
<dbReference type="PANTHER" id="PTHR43660">
    <property type="entry name" value="DIPEPTIDYL CARBOXYPEPTIDASE"/>
    <property type="match status" value="1"/>
</dbReference>
<dbReference type="InterPro" id="IPR045090">
    <property type="entry name" value="Pept_M3A_M3B"/>
</dbReference>
<name>A0A6J6E9B3_9ZZZZ</name>
<evidence type="ECO:0000259" key="8">
    <source>
        <dbReference type="Pfam" id="PF01432"/>
    </source>
</evidence>
<evidence type="ECO:0000256" key="2">
    <source>
        <dbReference type="ARBA" id="ARBA00006040"/>
    </source>
</evidence>
<proteinExistence type="inferred from homology"/>
<gene>
    <name evidence="9" type="ORF">UFOPK1693_00862</name>
</gene>
<dbReference type="GO" id="GO:0006508">
    <property type="term" value="P:proteolysis"/>
    <property type="evidence" value="ECO:0007669"/>
    <property type="project" value="UniProtKB-KW"/>
</dbReference>
<evidence type="ECO:0000256" key="1">
    <source>
        <dbReference type="ARBA" id="ARBA00001947"/>
    </source>
</evidence>
<keyword evidence="3" id="KW-0645">Protease</keyword>
<dbReference type="GO" id="GO:0046872">
    <property type="term" value="F:metal ion binding"/>
    <property type="evidence" value="ECO:0007669"/>
    <property type="project" value="UniProtKB-KW"/>
</dbReference>
<keyword evidence="5" id="KW-0378">Hydrolase</keyword>
<feature type="domain" description="Peptidase M3A/M3B catalytic" evidence="8">
    <location>
        <begin position="228"/>
        <end position="673"/>
    </location>
</feature>
<comment type="similarity">
    <text evidence="2">Belongs to the peptidase M3 family.</text>
</comment>
<dbReference type="Gene3D" id="1.10.1370.10">
    <property type="entry name" value="Neurolysin, domain 3"/>
    <property type="match status" value="1"/>
</dbReference>
<dbReference type="SUPFAM" id="SSF55486">
    <property type="entry name" value="Metalloproteases ('zincins'), catalytic domain"/>
    <property type="match status" value="1"/>
</dbReference>